<dbReference type="InterPro" id="IPR029045">
    <property type="entry name" value="ClpP/crotonase-like_dom_sf"/>
</dbReference>
<dbReference type="EMBL" id="CP049865">
    <property type="protein sequence ID" value="QIK71154.1"/>
    <property type="molecule type" value="Genomic_DNA"/>
</dbReference>
<evidence type="ECO:0000256" key="6">
    <source>
        <dbReference type="RuleBase" id="RU003707"/>
    </source>
</evidence>
<comment type="catalytic activity">
    <reaction evidence="4">
        <text>a (3S)-3-hydroxyacyl-CoA = a (2E)-enoyl-CoA + H2O</text>
        <dbReference type="Rhea" id="RHEA:16105"/>
        <dbReference type="ChEBI" id="CHEBI:15377"/>
        <dbReference type="ChEBI" id="CHEBI:57318"/>
        <dbReference type="ChEBI" id="CHEBI:58856"/>
        <dbReference type="EC" id="4.2.1.17"/>
    </reaction>
</comment>
<keyword evidence="3" id="KW-0456">Lyase</keyword>
<dbReference type="PROSITE" id="PS00166">
    <property type="entry name" value="ENOYL_COA_HYDRATASE"/>
    <property type="match status" value="1"/>
</dbReference>
<dbReference type="Gene3D" id="3.90.226.10">
    <property type="entry name" value="2-enoyl-CoA Hydratase, Chain A, domain 1"/>
    <property type="match status" value="1"/>
</dbReference>
<dbReference type="Proteomes" id="UP000501058">
    <property type="component" value="Chromosome"/>
</dbReference>
<dbReference type="PANTHER" id="PTHR11941:SF54">
    <property type="entry name" value="ENOYL-COA HYDRATASE, MITOCHONDRIAL"/>
    <property type="match status" value="1"/>
</dbReference>
<evidence type="ECO:0000256" key="2">
    <source>
        <dbReference type="ARBA" id="ARBA00012076"/>
    </source>
</evidence>
<comment type="similarity">
    <text evidence="1 6">Belongs to the enoyl-CoA hydratase/isomerase family.</text>
</comment>
<dbReference type="KEGG" id="prv:G7070_01210"/>
<proteinExistence type="inferred from homology"/>
<evidence type="ECO:0000256" key="5">
    <source>
        <dbReference type="ARBA" id="ARBA00023717"/>
    </source>
</evidence>
<dbReference type="GO" id="GO:0004300">
    <property type="term" value="F:enoyl-CoA hydratase activity"/>
    <property type="evidence" value="ECO:0007669"/>
    <property type="project" value="UniProtKB-EC"/>
</dbReference>
<evidence type="ECO:0000256" key="4">
    <source>
        <dbReference type="ARBA" id="ARBA00023709"/>
    </source>
</evidence>
<protein>
    <recommendedName>
        <fullName evidence="2">enoyl-CoA hydratase</fullName>
        <ecNumber evidence="2">4.2.1.17</ecNumber>
    </recommendedName>
</protein>
<dbReference type="EC" id="4.2.1.17" evidence="2"/>
<dbReference type="GO" id="GO:0016853">
    <property type="term" value="F:isomerase activity"/>
    <property type="evidence" value="ECO:0007669"/>
    <property type="project" value="UniProtKB-KW"/>
</dbReference>
<dbReference type="AlphaFoldDB" id="A0A6G7Y2P3"/>
<dbReference type="RefSeq" id="WP_166231269.1">
    <property type="nucleotide sequence ID" value="NZ_CP049865.1"/>
</dbReference>
<dbReference type="InterPro" id="IPR014748">
    <property type="entry name" value="Enoyl-CoA_hydra_C"/>
</dbReference>
<dbReference type="PANTHER" id="PTHR11941">
    <property type="entry name" value="ENOYL-COA HYDRATASE-RELATED"/>
    <property type="match status" value="1"/>
</dbReference>
<dbReference type="CDD" id="cd06558">
    <property type="entry name" value="crotonase-like"/>
    <property type="match status" value="1"/>
</dbReference>
<keyword evidence="8" id="KW-1185">Reference proteome</keyword>
<gene>
    <name evidence="7" type="ORF">G7070_01210</name>
</gene>
<name>A0A6G7Y2P3_9ACTN</name>
<dbReference type="Gene3D" id="1.10.12.10">
    <property type="entry name" value="Lyase 2-enoyl-coa Hydratase, Chain A, domain 2"/>
    <property type="match status" value="1"/>
</dbReference>
<dbReference type="FunFam" id="3.90.226.10:FF:000009">
    <property type="entry name" value="Carnitinyl-CoA dehydratase"/>
    <property type="match status" value="1"/>
</dbReference>
<evidence type="ECO:0000256" key="3">
    <source>
        <dbReference type="ARBA" id="ARBA00023239"/>
    </source>
</evidence>
<dbReference type="GO" id="GO:0006635">
    <property type="term" value="P:fatty acid beta-oxidation"/>
    <property type="evidence" value="ECO:0007669"/>
    <property type="project" value="TreeGrafter"/>
</dbReference>
<evidence type="ECO:0000256" key="1">
    <source>
        <dbReference type="ARBA" id="ARBA00005254"/>
    </source>
</evidence>
<dbReference type="InterPro" id="IPR018376">
    <property type="entry name" value="Enoyl-CoA_hyd/isom_CS"/>
</dbReference>
<evidence type="ECO:0000313" key="8">
    <source>
        <dbReference type="Proteomes" id="UP000501058"/>
    </source>
</evidence>
<organism evidence="7 8">
    <name type="scientific">Propioniciclava coleopterorum</name>
    <dbReference type="NCBI Taxonomy" id="2714937"/>
    <lineage>
        <taxon>Bacteria</taxon>
        <taxon>Bacillati</taxon>
        <taxon>Actinomycetota</taxon>
        <taxon>Actinomycetes</taxon>
        <taxon>Propionibacteriales</taxon>
        <taxon>Propionibacteriaceae</taxon>
        <taxon>Propioniciclava</taxon>
    </lineage>
</organism>
<keyword evidence="7" id="KW-0413">Isomerase</keyword>
<dbReference type="Pfam" id="PF00378">
    <property type="entry name" value="ECH_1"/>
    <property type="match status" value="1"/>
</dbReference>
<evidence type="ECO:0000313" key="7">
    <source>
        <dbReference type="EMBL" id="QIK71154.1"/>
    </source>
</evidence>
<dbReference type="InterPro" id="IPR001753">
    <property type="entry name" value="Enoyl-CoA_hydra/iso"/>
</dbReference>
<comment type="catalytic activity">
    <reaction evidence="5">
        <text>a 4-saturated-(3S)-3-hydroxyacyl-CoA = a (3E)-enoyl-CoA + H2O</text>
        <dbReference type="Rhea" id="RHEA:20724"/>
        <dbReference type="ChEBI" id="CHEBI:15377"/>
        <dbReference type="ChEBI" id="CHEBI:58521"/>
        <dbReference type="ChEBI" id="CHEBI:137480"/>
        <dbReference type="EC" id="4.2.1.17"/>
    </reaction>
</comment>
<reference evidence="7 8" key="1">
    <citation type="submission" date="2020-03" db="EMBL/GenBank/DDBJ databases">
        <title>Propioniciclava sp. nov., isolated from Hydrophilus acuminatus.</title>
        <authorList>
            <person name="Hyun D.-W."/>
            <person name="Bae J.-W."/>
        </authorList>
    </citation>
    <scope>NUCLEOTIDE SEQUENCE [LARGE SCALE GENOMIC DNA]</scope>
    <source>
        <strain evidence="7 8">HDW11</strain>
    </source>
</reference>
<dbReference type="SUPFAM" id="SSF52096">
    <property type="entry name" value="ClpP/crotonase"/>
    <property type="match status" value="1"/>
</dbReference>
<accession>A0A6G7Y2P3</accession>
<sequence length="275" mass="28784">MSDPAEGTVGLHVEDGIARLHLDRPAKLNAFTLAMLARLEDHLDALERSEDVRVVIVTSAGERVFSAGADIHHFRRLTALQMWSTWTRTGHRVFDRLARLRQPTIAAMDGDAFGGGLEIALACDLRVLADDAQVGLTEVAIGTVPGWGGLDRLPALVGPARAKRMVFTGTPIDAATALDWGLVTDVAPRADVVDAALALAAVVADRSPLAVQMSKQAIDAGAGLGLGMALEGLASAASGASDDFSEGVTAFRHKRTPAFTGSLGTPGPRTAHLDD</sequence>